<feature type="region of interest" description="Disordered" evidence="1">
    <location>
        <begin position="150"/>
        <end position="170"/>
    </location>
</feature>
<feature type="signal peptide" evidence="2">
    <location>
        <begin position="1"/>
        <end position="23"/>
    </location>
</feature>
<dbReference type="EMBL" id="GBRD01002416">
    <property type="protein sequence ID" value="JAG63405.1"/>
    <property type="molecule type" value="Transcribed_RNA"/>
</dbReference>
<organism evidence="3">
    <name type="scientific">Lygus hesperus</name>
    <name type="common">Western plant bug</name>
    <dbReference type="NCBI Taxonomy" id="30085"/>
    <lineage>
        <taxon>Eukaryota</taxon>
        <taxon>Metazoa</taxon>
        <taxon>Ecdysozoa</taxon>
        <taxon>Arthropoda</taxon>
        <taxon>Hexapoda</taxon>
        <taxon>Insecta</taxon>
        <taxon>Pterygota</taxon>
        <taxon>Neoptera</taxon>
        <taxon>Paraneoptera</taxon>
        <taxon>Hemiptera</taxon>
        <taxon>Heteroptera</taxon>
        <taxon>Panheteroptera</taxon>
        <taxon>Cimicomorpha</taxon>
        <taxon>Miridae</taxon>
        <taxon>Mirini</taxon>
        <taxon>Lygus</taxon>
    </lineage>
</organism>
<sequence>MAVDLRVATQALFTAVLLTGSLSSGLPVPQDASVVMPHLEATPVQQANAGGEMAQELQKVGDAPTSQTSSNPPMMIETPEIETPVMMPMDAAPISAEPQQVVDASVMPVVQQEPQQPAEAGKSRPDCPEMNEENIKVVLTCEDKPDDKFHIMAASSKEPAPTPEAPITSQ</sequence>
<feature type="chain" id="PRO_5015042179" evidence="2">
    <location>
        <begin position="24"/>
        <end position="170"/>
    </location>
</feature>
<feature type="region of interest" description="Disordered" evidence="1">
    <location>
        <begin position="112"/>
        <end position="131"/>
    </location>
</feature>
<keyword evidence="2" id="KW-0732">Signal</keyword>
<protein>
    <submittedName>
        <fullName evidence="3">Uncharacterized protein</fullName>
    </submittedName>
</protein>
<evidence type="ECO:0000256" key="1">
    <source>
        <dbReference type="SAM" id="MobiDB-lite"/>
    </source>
</evidence>
<dbReference type="EMBL" id="GBRD01002414">
    <property type="protein sequence ID" value="JAG63407.1"/>
    <property type="molecule type" value="Transcribed_RNA"/>
</dbReference>
<dbReference type="EMBL" id="GBRD01002417">
    <property type="protein sequence ID" value="JAG63404.1"/>
    <property type="molecule type" value="Transcribed_RNA"/>
</dbReference>
<dbReference type="EMBL" id="GBRD01002413">
    <property type="protein sequence ID" value="JAG63408.1"/>
    <property type="molecule type" value="Transcribed_RNA"/>
</dbReference>
<dbReference type="AlphaFoldDB" id="A0A0K8TCW4"/>
<accession>A0A0K8TCW4</accession>
<evidence type="ECO:0000256" key="2">
    <source>
        <dbReference type="SAM" id="SignalP"/>
    </source>
</evidence>
<reference evidence="3" key="1">
    <citation type="submission" date="2014-09" db="EMBL/GenBank/DDBJ databases">
        <authorList>
            <person name="Magalhaes I.L.F."/>
            <person name="Oliveira U."/>
            <person name="Santos F.R."/>
            <person name="Vidigal T.H.D.A."/>
            <person name="Brescovit A.D."/>
            <person name="Santos A.J."/>
        </authorList>
    </citation>
    <scope>NUCLEOTIDE SEQUENCE</scope>
</reference>
<evidence type="ECO:0000313" key="3">
    <source>
        <dbReference type="EMBL" id="JAG63407.1"/>
    </source>
</evidence>
<proteinExistence type="predicted"/>
<name>A0A0K8TCW4_LYGHE</name>